<dbReference type="GO" id="GO:0005886">
    <property type="term" value="C:plasma membrane"/>
    <property type="evidence" value="ECO:0007669"/>
    <property type="project" value="UniProtKB-SubCell"/>
</dbReference>
<dbReference type="Proteomes" id="UP000019140">
    <property type="component" value="Unassembled WGS sequence"/>
</dbReference>
<evidence type="ECO:0000256" key="1">
    <source>
        <dbReference type="ARBA" id="ARBA00004651"/>
    </source>
</evidence>
<dbReference type="EMBL" id="AZHX01001337">
    <property type="protein sequence ID" value="ETX03971.1"/>
    <property type="molecule type" value="Genomic_DNA"/>
</dbReference>
<evidence type="ECO:0000256" key="4">
    <source>
        <dbReference type="ARBA" id="ARBA00022692"/>
    </source>
</evidence>
<evidence type="ECO:0000256" key="3">
    <source>
        <dbReference type="ARBA" id="ARBA00022475"/>
    </source>
</evidence>
<dbReference type="Gene3D" id="1.20.1250.20">
    <property type="entry name" value="MFS general substrate transporter like domains"/>
    <property type="match status" value="1"/>
</dbReference>
<feature type="transmembrane region" description="Helical" evidence="7">
    <location>
        <begin position="51"/>
        <end position="72"/>
    </location>
</feature>
<gene>
    <name evidence="8" type="ORF">ETSY2_31465</name>
</gene>
<reference evidence="8 9" key="1">
    <citation type="journal article" date="2014" name="Nature">
        <title>An environmental bacterial taxon with a large and distinct metabolic repertoire.</title>
        <authorList>
            <person name="Wilson M.C."/>
            <person name="Mori T."/>
            <person name="Ruckert C."/>
            <person name="Uria A.R."/>
            <person name="Helf M.J."/>
            <person name="Takada K."/>
            <person name="Gernert C."/>
            <person name="Steffens U.A."/>
            <person name="Heycke N."/>
            <person name="Schmitt S."/>
            <person name="Rinke C."/>
            <person name="Helfrich E.J."/>
            <person name="Brachmann A.O."/>
            <person name="Gurgui C."/>
            <person name="Wakimoto T."/>
            <person name="Kracht M."/>
            <person name="Crusemann M."/>
            <person name="Hentschel U."/>
            <person name="Abe I."/>
            <person name="Matsunaga S."/>
            <person name="Kalinowski J."/>
            <person name="Takeyama H."/>
            <person name="Piel J."/>
        </authorList>
    </citation>
    <scope>NUCLEOTIDE SEQUENCE [LARGE SCALE GENOMIC DNA]</scope>
    <source>
        <strain evidence="9">TSY2</strain>
    </source>
</reference>
<dbReference type="HOGENOM" id="CLU_034180_11_2_7"/>
<feature type="transmembrane region" description="Helical" evidence="7">
    <location>
        <begin position="316"/>
        <end position="337"/>
    </location>
</feature>
<keyword evidence="2" id="KW-0813">Transport</keyword>
<accession>W4M1Z6</accession>
<dbReference type="PANTHER" id="PTHR23513">
    <property type="entry name" value="INTEGRAL MEMBRANE EFFLUX PROTEIN-RELATED"/>
    <property type="match status" value="1"/>
</dbReference>
<comment type="subcellular location">
    <subcellularLocation>
        <location evidence="1">Cell membrane</location>
        <topology evidence="1">Multi-pass membrane protein</topology>
    </subcellularLocation>
</comment>
<feature type="transmembrane region" description="Helical" evidence="7">
    <location>
        <begin position="21"/>
        <end position="39"/>
    </location>
</feature>
<feature type="non-terminal residue" evidence="8">
    <location>
        <position position="356"/>
    </location>
</feature>
<feature type="transmembrane region" description="Helical" evidence="7">
    <location>
        <begin position="292"/>
        <end position="309"/>
    </location>
</feature>
<sequence>MRLVQWRRQTFRALQVRNYRLFFVGQVISRSGWWIQMVAENWLVVDLGGSGLVLGITSALQFAPLLLFSAYAGVLVDRRDTRKLLIATQCASGLLALIIGLLALTGVVQIWMIWLAAFLLGCLNAFEIPAREAFTMELAGPAHVTNAVALNNVVRNSSRAFGPALGGWLISWAGIGACFLLNAASYAVVIAALYRLNPSALYEERAAPHRRGQLREGWRYVWRHLTLRTALLITAVAATFCTNFIVLLPLYISQTFQKDAEVYGLIMSCLGIGMLMGSLMAASWTAPTLKRVAGLALCFGLAHAVVGVAPNLVTGFLAIAIMGCASSMCLTCCAGYFQLHAGESMRGRVMALYTLA</sequence>
<dbReference type="Pfam" id="PF05977">
    <property type="entry name" value="MFS_3"/>
    <property type="match status" value="1"/>
</dbReference>
<keyword evidence="6 7" id="KW-0472">Membrane</keyword>
<evidence type="ECO:0000256" key="7">
    <source>
        <dbReference type="SAM" id="Phobius"/>
    </source>
</evidence>
<evidence type="ECO:0000256" key="5">
    <source>
        <dbReference type="ARBA" id="ARBA00022989"/>
    </source>
</evidence>
<evidence type="ECO:0000256" key="6">
    <source>
        <dbReference type="ARBA" id="ARBA00023136"/>
    </source>
</evidence>
<evidence type="ECO:0000256" key="2">
    <source>
        <dbReference type="ARBA" id="ARBA00022448"/>
    </source>
</evidence>
<organism evidence="8 9">
    <name type="scientific">Candidatus Entotheonella gemina</name>
    <dbReference type="NCBI Taxonomy" id="1429439"/>
    <lineage>
        <taxon>Bacteria</taxon>
        <taxon>Pseudomonadati</taxon>
        <taxon>Nitrospinota/Tectimicrobiota group</taxon>
        <taxon>Candidatus Tectimicrobiota</taxon>
        <taxon>Candidatus Entotheonellia</taxon>
        <taxon>Candidatus Entotheonellales</taxon>
        <taxon>Candidatus Entotheonellaceae</taxon>
        <taxon>Candidatus Entotheonella</taxon>
    </lineage>
</organism>
<evidence type="ECO:0008006" key="10">
    <source>
        <dbReference type="Google" id="ProtNLM"/>
    </source>
</evidence>
<dbReference type="SUPFAM" id="SSF103473">
    <property type="entry name" value="MFS general substrate transporter"/>
    <property type="match status" value="1"/>
</dbReference>
<proteinExistence type="predicted"/>
<comment type="caution">
    <text evidence="8">The sequence shown here is derived from an EMBL/GenBank/DDBJ whole genome shotgun (WGS) entry which is preliminary data.</text>
</comment>
<dbReference type="PANTHER" id="PTHR23513:SF11">
    <property type="entry name" value="STAPHYLOFERRIN A TRANSPORTER"/>
    <property type="match status" value="1"/>
</dbReference>
<dbReference type="InterPro" id="IPR010290">
    <property type="entry name" value="TM_effector"/>
</dbReference>
<keyword evidence="3" id="KW-1003">Cell membrane</keyword>
<keyword evidence="5 7" id="KW-1133">Transmembrane helix</keyword>
<dbReference type="AlphaFoldDB" id="W4M1Z6"/>
<keyword evidence="9" id="KW-1185">Reference proteome</keyword>
<evidence type="ECO:0000313" key="8">
    <source>
        <dbReference type="EMBL" id="ETX03971.1"/>
    </source>
</evidence>
<feature type="transmembrane region" description="Helical" evidence="7">
    <location>
        <begin position="230"/>
        <end position="250"/>
    </location>
</feature>
<evidence type="ECO:0000313" key="9">
    <source>
        <dbReference type="Proteomes" id="UP000019140"/>
    </source>
</evidence>
<keyword evidence="4 7" id="KW-0812">Transmembrane</keyword>
<dbReference type="InterPro" id="IPR036259">
    <property type="entry name" value="MFS_trans_sf"/>
</dbReference>
<protein>
    <recommendedName>
        <fullName evidence="10">Major facilitator superfamily (MFS) profile domain-containing protein</fullName>
    </recommendedName>
</protein>
<feature type="transmembrane region" description="Helical" evidence="7">
    <location>
        <begin position="262"/>
        <end position="286"/>
    </location>
</feature>
<dbReference type="CDD" id="cd06173">
    <property type="entry name" value="MFS_MefA_like"/>
    <property type="match status" value="1"/>
</dbReference>
<feature type="transmembrane region" description="Helical" evidence="7">
    <location>
        <begin position="165"/>
        <end position="194"/>
    </location>
</feature>
<name>W4M1Z6_9BACT</name>